<reference evidence="4" key="1">
    <citation type="submission" date="2017-12" db="EMBL/GenBank/DDBJ databases">
        <title>FDA dAtabase for Regulatory Grade micrObial Sequences (FDA-ARGOS): Supporting development and validation of Infectious Disease Dx tests.</title>
        <authorList>
            <person name="Hoffmann M."/>
            <person name="Allard M."/>
            <person name="Evans P."/>
            <person name="Brown E."/>
            <person name="Tallon L."/>
            <person name="Sadzewicz L."/>
            <person name="Sengamalay N."/>
            <person name="Ott S."/>
            <person name="Godinez A."/>
            <person name="Nagaraj S."/>
            <person name="Vavikolanu K."/>
            <person name="Aluvathingal J."/>
            <person name="Nadendla S."/>
            <person name="Sichtig H."/>
        </authorList>
    </citation>
    <scope>NUCLEOTIDE SEQUENCE [LARGE SCALE GENOMIC DNA]</scope>
    <source>
        <strain evidence="4">FDAARGOS_249</strain>
    </source>
</reference>
<dbReference type="PANTHER" id="PTHR43802:SF1">
    <property type="entry name" value="IP11341P-RELATED"/>
    <property type="match status" value="1"/>
</dbReference>
<dbReference type="InterPro" id="IPR014748">
    <property type="entry name" value="Enoyl-CoA_hydra_C"/>
</dbReference>
<dbReference type="GO" id="GO:0016853">
    <property type="term" value="F:isomerase activity"/>
    <property type="evidence" value="ECO:0007669"/>
    <property type="project" value="UniProtKB-KW"/>
</dbReference>
<proteinExistence type="inferred from homology"/>
<dbReference type="PANTHER" id="PTHR43802">
    <property type="entry name" value="ENOYL-COA HYDRATASE"/>
    <property type="match status" value="1"/>
</dbReference>
<gene>
    <name evidence="3" type="ORF">A6J77_005310</name>
</gene>
<dbReference type="AlphaFoldDB" id="A0A2J9PMV3"/>
<dbReference type="Proteomes" id="UP000192813">
    <property type="component" value="Unassembled WGS sequence"/>
</dbReference>
<organism evidence="3 4">
    <name type="scientific">Aerococcus viridans</name>
    <dbReference type="NCBI Taxonomy" id="1377"/>
    <lineage>
        <taxon>Bacteria</taxon>
        <taxon>Bacillati</taxon>
        <taxon>Bacillota</taxon>
        <taxon>Bacilli</taxon>
        <taxon>Lactobacillales</taxon>
        <taxon>Aerococcaceae</taxon>
        <taxon>Aerococcus</taxon>
    </lineage>
</organism>
<dbReference type="EMBL" id="NBTM02000001">
    <property type="protein sequence ID" value="PNL91668.1"/>
    <property type="molecule type" value="Genomic_DNA"/>
</dbReference>
<name>A0A2J9PMV3_9LACT</name>
<comment type="caution">
    <text evidence="3">The sequence shown here is derived from an EMBL/GenBank/DDBJ whole genome shotgun (WGS) entry which is preliminary data.</text>
</comment>
<sequence length="261" mass="28109">MFETILFTIENQIARITFNREASGNAFSETTYQEVIDAVASVEENPDVKAIVITGAGKYFCAGGDIRQFKDLAASGEGIPESGVIKTGEMVAAVRRSSKPVIAAVNGVAAGAGLGLALACDFILMGENAQLVTAFIQMAFPGDTSLLFNLSESIGTYRTNRHVMLNEPITAELAEKYGLTYQVVPDADLLASALDLASCFVASPSVAIAYQKAIMYDLQYPQALESNQLEAKYMRKASLTEDHREAVTAFLAKRKPQFKGK</sequence>
<evidence type="ECO:0000313" key="3">
    <source>
        <dbReference type="EMBL" id="PNL91668.1"/>
    </source>
</evidence>
<dbReference type="SUPFAM" id="SSF52096">
    <property type="entry name" value="ClpP/crotonase"/>
    <property type="match status" value="1"/>
</dbReference>
<protein>
    <submittedName>
        <fullName evidence="3">Enoyl-CoA hydratase/isomerase family protein</fullName>
    </submittedName>
</protein>
<evidence type="ECO:0000256" key="1">
    <source>
        <dbReference type="ARBA" id="ARBA00005254"/>
    </source>
</evidence>
<accession>A0A2J9PMV3</accession>
<keyword evidence="3" id="KW-0413">Isomerase</keyword>
<dbReference type="RefSeq" id="WP_083068813.1">
    <property type="nucleotide sequence ID" value="NZ_JALXKY010000004.1"/>
</dbReference>
<comment type="similarity">
    <text evidence="1 2">Belongs to the enoyl-CoA hydratase/isomerase family.</text>
</comment>
<dbReference type="Gene3D" id="3.90.226.10">
    <property type="entry name" value="2-enoyl-CoA Hydratase, Chain A, domain 1"/>
    <property type="match status" value="1"/>
</dbReference>
<dbReference type="InterPro" id="IPR018376">
    <property type="entry name" value="Enoyl-CoA_hyd/isom_CS"/>
</dbReference>
<dbReference type="Gene3D" id="1.10.12.10">
    <property type="entry name" value="Lyase 2-enoyl-coa Hydratase, Chain A, domain 2"/>
    <property type="match status" value="1"/>
</dbReference>
<dbReference type="PROSITE" id="PS00166">
    <property type="entry name" value="ENOYL_COA_HYDRATASE"/>
    <property type="match status" value="1"/>
</dbReference>
<dbReference type="CDD" id="cd06558">
    <property type="entry name" value="crotonase-like"/>
    <property type="match status" value="1"/>
</dbReference>
<dbReference type="InterPro" id="IPR029045">
    <property type="entry name" value="ClpP/crotonase-like_dom_sf"/>
</dbReference>
<dbReference type="Pfam" id="PF00378">
    <property type="entry name" value="ECH_1"/>
    <property type="match status" value="1"/>
</dbReference>
<evidence type="ECO:0000313" key="4">
    <source>
        <dbReference type="Proteomes" id="UP000192813"/>
    </source>
</evidence>
<evidence type="ECO:0000256" key="2">
    <source>
        <dbReference type="RuleBase" id="RU003707"/>
    </source>
</evidence>
<dbReference type="InterPro" id="IPR001753">
    <property type="entry name" value="Enoyl-CoA_hydra/iso"/>
</dbReference>